<dbReference type="Proteomes" id="UP000682782">
    <property type="component" value="Chromosome"/>
</dbReference>
<protein>
    <submittedName>
        <fullName evidence="1">Uncharacterized protein</fullName>
    </submittedName>
</protein>
<keyword evidence="2" id="KW-1185">Reference proteome</keyword>
<gene>
    <name evidence="1" type="ORF">JYE49_09940</name>
</gene>
<evidence type="ECO:0000313" key="2">
    <source>
        <dbReference type="Proteomes" id="UP000682782"/>
    </source>
</evidence>
<organism evidence="1 2">
    <name type="scientific">Aristaeella hokkaidonensis</name>
    <dbReference type="NCBI Taxonomy" id="3046382"/>
    <lineage>
        <taxon>Bacteria</taxon>
        <taxon>Bacillati</taxon>
        <taxon>Bacillota</taxon>
        <taxon>Clostridia</taxon>
        <taxon>Eubacteriales</taxon>
        <taxon>Aristaeellaceae</taxon>
        <taxon>Aristaeella</taxon>
    </lineage>
</organism>
<sequence>MEKNLFRSLTVLADGEQVTGFCYAHLTGREALGLLPLPYTLRILNLPDSGAGQLYAAKELTVLRDNSLLAYGRISAVLRQNVPEGALTEVVFSPGLALWEAPVSLSVEAGVSMSETLRRILAASGTGIPLLSFPGKDPVRSRGQAFYGRAAECVNEALSAADARACLSPAGLRGIPREGLPVSLFFSERDLIDVPSFTDGQMILRTTVTGWPVGEKVSVKWKNGSAEGLVVERRVDINTHGGRWESTLIIKMNTL</sequence>
<evidence type="ECO:0000313" key="1">
    <source>
        <dbReference type="EMBL" id="QUC66188.1"/>
    </source>
</evidence>
<proteinExistence type="predicted"/>
<accession>A0AC61NJX2</accession>
<name>A0AC61NJX2_9FIRM</name>
<reference evidence="1" key="1">
    <citation type="submission" date="2021-01" db="EMBL/GenBank/DDBJ databases">
        <title>Complete genome sequence of Clostridiales bacterium R-7.</title>
        <authorList>
            <person name="Mahoney-Kurpe S.C."/>
            <person name="Palevich N."/>
            <person name="Koike S."/>
            <person name="Moon C.D."/>
            <person name="Attwood G.T."/>
        </authorList>
    </citation>
    <scope>NUCLEOTIDE SEQUENCE</scope>
    <source>
        <strain evidence="1">R-7</strain>
    </source>
</reference>
<dbReference type="EMBL" id="CP068393">
    <property type="protein sequence ID" value="QUC66188.1"/>
    <property type="molecule type" value="Genomic_DNA"/>
</dbReference>